<keyword evidence="2" id="KW-1185">Reference proteome</keyword>
<accession>A0A392NAU7</accession>
<sequence>MLKFFQDHNVCVQAISETPWNQLDNLLRIDYVQPLGHFGLMLDGGGYPMVDVAAAAAALEAGGIAA</sequence>
<comment type="caution">
    <text evidence="1">The sequence shown here is derived from an EMBL/GenBank/DDBJ whole genome shotgun (WGS) entry which is preliminary data.</text>
</comment>
<gene>
    <name evidence="1" type="ORF">A2U01_0017702</name>
</gene>
<dbReference type="EMBL" id="LXQA010033030">
    <property type="protein sequence ID" value="MCH96713.1"/>
    <property type="molecule type" value="Genomic_DNA"/>
</dbReference>
<name>A0A392NAU7_9FABA</name>
<evidence type="ECO:0000313" key="2">
    <source>
        <dbReference type="Proteomes" id="UP000265520"/>
    </source>
</evidence>
<feature type="non-terminal residue" evidence="1">
    <location>
        <position position="66"/>
    </location>
</feature>
<proteinExistence type="predicted"/>
<organism evidence="1 2">
    <name type="scientific">Trifolium medium</name>
    <dbReference type="NCBI Taxonomy" id="97028"/>
    <lineage>
        <taxon>Eukaryota</taxon>
        <taxon>Viridiplantae</taxon>
        <taxon>Streptophyta</taxon>
        <taxon>Embryophyta</taxon>
        <taxon>Tracheophyta</taxon>
        <taxon>Spermatophyta</taxon>
        <taxon>Magnoliopsida</taxon>
        <taxon>eudicotyledons</taxon>
        <taxon>Gunneridae</taxon>
        <taxon>Pentapetalae</taxon>
        <taxon>rosids</taxon>
        <taxon>fabids</taxon>
        <taxon>Fabales</taxon>
        <taxon>Fabaceae</taxon>
        <taxon>Papilionoideae</taxon>
        <taxon>50 kb inversion clade</taxon>
        <taxon>NPAAA clade</taxon>
        <taxon>Hologalegina</taxon>
        <taxon>IRL clade</taxon>
        <taxon>Trifolieae</taxon>
        <taxon>Trifolium</taxon>
    </lineage>
</organism>
<reference evidence="1 2" key="1">
    <citation type="journal article" date="2018" name="Front. Plant Sci.">
        <title>Red Clover (Trifolium pratense) and Zigzag Clover (T. medium) - A Picture of Genomic Similarities and Differences.</title>
        <authorList>
            <person name="Dluhosova J."/>
            <person name="Istvanek J."/>
            <person name="Nedelnik J."/>
            <person name="Repkova J."/>
        </authorList>
    </citation>
    <scope>NUCLEOTIDE SEQUENCE [LARGE SCALE GENOMIC DNA]</scope>
    <source>
        <strain evidence="2">cv. 10/8</strain>
        <tissue evidence="1">Leaf</tissue>
    </source>
</reference>
<dbReference type="Proteomes" id="UP000265520">
    <property type="component" value="Unassembled WGS sequence"/>
</dbReference>
<evidence type="ECO:0000313" key="1">
    <source>
        <dbReference type="EMBL" id="MCH96713.1"/>
    </source>
</evidence>
<protein>
    <submittedName>
        <fullName evidence="1">Uncharacterized protein</fullName>
    </submittedName>
</protein>
<dbReference type="AlphaFoldDB" id="A0A392NAU7"/>